<comment type="similarity">
    <text evidence="2 9">Belongs to the D-isomer specific 2-hydroxyacid dehydrogenase family.</text>
</comment>
<evidence type="ECO:0000256" key="7">
    <source>
        <dbReference type="ARBA" id="ARBA00023299"/>
    </source>
</evidence>
<evidence type="ECO:0000256" key="8">
    <source>
        <dbReference type="ARBA" id="ARBA00048731"/>
    </source>
</evidence>
<evidence type="ECO:0000256" key="3">
    <source>
        <dbReference type="ARBA" id="ARBA00013143"/>
    </source>
</evidence>
<keyword evidence="6 9" id="KW-0520">NAD</keyword>
<dbReference type="Pfam" id="PF00389">
    <property type="entry name" value="2-Hacid_dh"/>
    <property type="match status" value="1"/>
</dbReference>
<comment type="pathway">
    <text evidence="1 9">Amino-acid biosynthesis; L-serine biosynthesis; L-serine from 3-phospho-D-glycerate: step 1/3.</text>
</comment>
<evidence type="ECO:0000313" key="12">
    <source>
        <dbReference type="Proteomes" id="UP000030787"/>
    </source>
</evidence>
<dbReference type="InterPro" id="IPR036291">
    <property type="entry name" value="NAD(P)-bd_dom_sf"/>
</dbReference>
<dbReference type="STRING" id="1577791.Mpt1_c13080"/>
<dbReference type="InterPro" id="IPR006139">
    <property type="entry name" value="D-isomer_2_OHA_DH_cat_dom"/>
</dbReference>
<keyword evidence="12" id="KW-1185">Reference proteome</keyword>
<evidence type="ECO:0000256" key="5">
    <source>
        <dbReference type="ARBA" id="ARBA00023002"/>
    </source>
</evidence>
<dbReference type="SUPFAM" id="SSF55021">
    <property type="entry name" value="ACT-like"/>
    <property type="match status" value="1"/>
</dbReference>
<dbReference type="Pfam" id="PF02826">
    <property type="entry name" value="2-Hacid_dh_C"/>
    <property type="match status" value="1"/>
</dbReference>
<dbReference type="HOGENOM" id="CLU_019796_8_1_2"/>
<dbReference type="CDD" id="cd12173">
    <property type="entry name" value="PGDH_4"/>
    <property type="match status" value="1"/>
</dbReference>
<dbReference type="PROSITE" id="PS00065">
    <property type="entry name" value="D_2_HYDROXYACID_DH_1"/>
    <property type="match status" value="1"/>
</dbReference>
<evidence type="ECO:0000256" key="9">
    <source>
        <dbReference type="RuleBase" id="RU363003"/>
    </source>
</evidence>
<dbReference type="OrthoDB" id="7437at2157"/>
<dbReference type="Pfam" id="PF01842">
    <property type="entry name" value="ACT"/>
    <property type="match status" value="1"/>
</dbReference>
<dbReference type="UniPathway" id="UPA00135">
    <property type="reaction ID" value="UER00196"/>
</dbReference>
<name>A0A0A7LDE0_9ARCH</name>
<keyword evidence="5 9" id="KW-0560">Oxidoreductase</keyword>
<dbReference type="Gene3D" id="3.30.70.260">
    <property type="match status" value="1"/>
</dbReference>
<dbReference type="KEGG" id="mear:Mpt1_c13080"/>
<keyword evidence="7 9" id="KW-0718">Serine biosynthesis</keyword>
<dbReference type="InterPro" id="IPR002912">
    <property type="entry name" value="ACT_dom"/>
</dbReference>
<dbReference type="InterPro" id="IPR045865">
    <property type="entry name" value="ACT-like_dom_sf"/>
</dbReference>
<dbReference type="PROSITE" id="PS51671">
    <property type="entry name" value="ACT"/>
    <property type="match status" value="1"/>
</dbReference>
<proteinExistence type="inferred from homology"/>
<dbReference type="InterPro" id="IPR029752">
    <property type="entry name" value="D-isomer_DH_CS1"/>
</dbReference>
<dbReference type="SUPFAM" id="SSF143548">
    <property type="entry name" value="Serine metabolism enzymes domain"/>
    <property type="match status" value="1"/>
</dbReference>
<dbReference type="InterPro" id="IPR029009">
    <property type="entry name" value="ASB_dom_sf"/>
</dbReference>
<accession>A0A0A7LDE0</accession>
<dbReference type="CDD" id="cd04902">
    <property type="entry name" value="ACT_3PGDH-xct"/>
    <property type="match status" value="1"/>
</dbReference>
<dbReference type="Pfam" id="PF19304">
    <property type="entry name" value="PGDH_inter"/>
    <property type="match status" value="1"/>
</dbReference>
<evidence type="ECO:0000256" key="2">
    <source>
        <dbReference type="ARBA" id="ARBA00005854"/>
    </source>
</evidence>
<dbReference type="GO" id="GO:0004617">
    <property type="term" value="F:phosphoglycerate dehydrogenase activity"/>
    <property type="evidence" value="ECO:0007669"/>
    <property type="project" value="UniProtKB-UniRule"/>
</dbReference>
<dbReference type="EMBL" id="CP010070">
    <property type="protein sequence ID" value="AIZ57170.1"/>
    <property type="molecule type" value="Genomic_DNA"/>
</dbReference>
<dbReference type="SUPFAM" id="SSF52283">
    <property type="entry name" value="Formate/glycerate dehydrogenase catalytic domain-like"/>
    <property type="match status" value="1"/>
</dbReference>
<organism evidence="11 12">
    <name type="scientific">Candidatus Methanoplasma termitum</name>
    <dbReference type="NCBI Taxonomy" id="1577791"/>
    <lineage>
        <taxon>Archaea</taxon>
        <taxon>Methanobacteriati</taxon>
        <taxon>Thermoplasmatota</taxon>
        <taxon>Thermoplasmata</taxon>
        <taxon>Methanomassiliicoccales</taxon>
        <taxon>Methanomassiliicoccaceae</taxon>
        <taxon>Candidatus Methanoplasma</taxon>
    </lineage>
</organism>
<dbReference type="EC" id="1.1.1.95" evidence="3 9"/>
<dbReference type="SUPFAM" id="SSF51735">
    <property type="entry name" value="NAD(P)-binding Rossmann-fold domains"/>
    <property type="match status" value="1"/>
</dbReference>
<evidence type="ECO:0000256" key="6">
    <source>
        <dbReference type="ARBA" id="ARBA00023027"/>
    </source>
</evidence>
<dbReference type="GO" id="GO:0006564">
    <property type="term" value="P:L-serine biosynthetic process"/>
    <property type="evidence" value="ECO:0007669"/>
    <property type="project" value="UniProtKB-UniRule"/>
</dbReference>
<dbReference type="Gene3D" id="3.30.1330.90">
    <property type="entry name" value="D-3-phosphoglycerate dehydrogenase, domain 3"/>
    <property type="match status" value="1"/>
</dbReference>
<dbReference type="InterPro" id="IPR006140">
    <property type="entry name" value="D-isomer_DH_NAD-bd"/>
</dbReference>
<dbReference type="PANTHER" id="PTHR42938">
    <property type="entry name" value="FORMATE DEHYDROGENASE 1"/>
    <property type="match status" value="1"/>
</dbReference>
<dbReference type="NCBIfam" id="TIGR01327">
    <property type="entry name" value="PGDH"/>
    <property type="match status" value="1"/>
</dbReference>
<evidence type="ECO:0000259" key="10">
    <source>
        <dbReference type="PROSITE" id="PS51671"/>
    </source>
</evidence>
<evidence type="ECO:0000256" key="1">
    <source>
        <dbReference type="ARBA" id="ARBA00005216"/>
    </source>
</evidence>
<dbReference type="FunFam" id="3.30.70.260:FF:000008">
    <property type="entry name" value="D-3-phosphoglycerate dehydrogenase, chloroplastic"/>
    <property type="match status" value="1"/>
</dbReference>
<dbReference type="PANTHER" id="PTHR42938:SF47">
    <property type="entry name" value="HYDROXYPYRUVATE REDUCTASE"/>
    <property type="match status" value="1"/>
</dbReference>
<reference evidence="11 12" key="1">
    <citation type="journal article" date="2014" name="Appl. Environ. Microbiol.">
        <title>Comparative Genome Analysis of 'Candidatus Methanoplasma termitum' Indicates a New Mode of Energy Metabolism in the Seventh Order of Methanogens.</title>
        <authorList>
            <person name="Lang K."/>
            <person name="Schuldes J."/>
            <person name="Klingl A."/>
            <person name="Poehlein A."/>
            <person name="Daniel R."/>
            <person name="Brune A."/>
        </authorList>
    </citation>
    <scope>NUCLEOTIDE SEQUENCE [LARGE SCALE GENOMIC DNA]</scope>
    <source>
        <strain evidence="12">Mpt1</strain>
    </source>
</reference>
<comment type="catalytic activity">
    <reaction evidence="8 9">
        <text>(2R)-3-phosphoglycerate + NAD(+) = 3-phosphooxypyruvate + NADH + H(+)</text>
        <dbReference type="Rhea" id="RHEA:12641"/>
        <dbReference type="ChEBI" id="CHEBI:15378"/>
        <dbReference type="ChEBI" id="CHEBI:18110"/>
        <dbReference type="ChEBI" id="CHEBI:57540"/>
        <dbReference type="ChEBI" id="CHEBI:57945"/>
        <dbReference type="ChEBI" id="CHEBI:58272"/>
        <dbReference type="EC" id="1.1.1.95"/>
    </reaction>
</comment>
<keyword evidence="9" id="KW-0028">Amino-acid biosynthesis</keyword>
<dbReference type="Proteomes" id="UP000030787">
    <property type="component" value="Chromosome"/>
</dbReference>
<dbReference type="FunFam" id="3.30.1330.90:FF:000003">
    <property type="entry name" value="D-3-phosphoglycerate dehydrogenase"/>
    <property type="match status" value="1"/>
</dbReference>
<dbReference type="RefSeq" id="WP_048113261.1">
    <property type="nucleotide sequence ID" value="NZ_CP010070.1"/>
</dbReference>
<dbReference type="FunFam" id="3.40.50.720:FF:000021">
    <property type="entry name" value="D-3-phosphoglycerate dehydrogenase"/>
    <property type="match status" value="1"/>
</dbReference>
<evidence type="ECO:0000256" key="4">
    <source>
        <dbReference type="ARBA" id="ARBA00021582"/>
    </source>
</evidence>
<dbReference type="InterPro" id="IPR006236">
    <property type="entry name" value="PGDH"/>
</dbReference>
<evidence type="ECO:0000313" key="11">
    <source>
        <dbReference type="EMBL" id="AIZ57170.1"/>
    </source>
</evidence>
<gene>
    <name evidence="11" type="ORF">Mpt1_c13080</name>
</gene>
<dbReference type="GO" id="GO:0051287">
    <property type="term" value="F:NAD binding"/>
    <property type="evidence" value="ECO:0007669"/>
    <property type="project" value="UniProtKB-UniRule"/>
</dbReference>
<feature type="domain" description="ACT" evidence="10">
    <location>
        <begin position="455"/>
        <end position="528"/>
    </location>
</feature>
<sequence length="528" mass="57106">MTRILVSDPLDKEGLDILKGSGFPVDEKADLTEDQLCQIIGGYDCLIIRSGTKVTKKVIDAGKKLRVIGRAGVGVDNVDIPYATEKGILIMNTPAANILSAAEHSCAMLLALARNIPFAHESMHKGEWKRSKYTGVELNGKILGIVGVGRVGGEVAKRMKAFNMTMIGYDPYLPKEVADEIGVRLTTFEEVIQTADFMTIHTPLLPETKNMISLPQFKMMKPNARIANVARGGIVNEDDLYTALKEKIIAGAAFDVWCNEPLEENEKKLLTLDNLVTTPHLGASTVEAQFRVAVEVAEAAVRYLKNGEITNAINAPRGKLDPETEVFVPLAERMGVFAHQMSGTNPIDGLEITYCGELAAKPTKMLTVSFVIGLLQKIIGRENANIINALPIAKQKGISIKESTTERSADYANMIEVKISSKGKTTSIRGTVFGNLPRLVGFNEFTFDAPMSGDMILVAYKDSPGIIGAVGTVCGNNNINIAQMSVGRSNDDALMVMTVDQHVPAEVLKKIGKVAGTTDVKFADLVDN</sequence>
<protein>
    <recommendedName>
        <fullName evidence="4 9">D-3-phosphoglycerate dehydrogenase</fullName>
        <ecNumber evidence="3 9">1.1.1.95</ecNumber>
    </recommendedName>
</protein>
<dbReference type="GeneID" id="24818968"/>
<dbReference type="Gene3D" id="3.40.50.720">
    <property type="entry name" value="NAD(P)-binding Rossmann-like Domain"/>
    <property type="match status" value="2"/>
</dbReference>
<dbReference type="InterPro" id="IPR045626">
    <property type="entry name" value="PGDH_ASB_dom"/>
</dbReference>
<dbReference type="AlphaFoldDB" id="A0A0A7LDE0"/>